<evidence type="ECO:0000259" key="6">
    <source>
        <dbReference type="Pfam" id="PF01061"/>
    </source>
</evidence>
<dbReference type="RefSeq" id="WP_138635392.1">
    <property type="nucleotide sequence ID" value="NZ_JASWDG010000245.1"/>
</dbReference>
<name>A0A5S4H7X6_9ACTN</name>
<feature type="transmembrane region" description="Helical" evidence="5">
    <location>
        <begin position="180"/>
        <end position="199"/>
    </location>
</feature>
<evidence type="ECO:0000256" key="1">
    <source>
        <dbReference type="ARBA" id="ARBA00004141"/>
    </source>
</evidence>
<feature type="transmembrane region" description="Helical" evidence="5">
    <location>
        <begin position="141"/>
        <end position="168"/>
    </location>
</feature>
<organism evidence="7 8">
    <name type="scientific">Actinomadura geliboluensis</name>
    <dbReference type="NCBI Taxonomy" id="882440"/>
    <lineage>
        <taxon>Bacteria</taxon>
        <taxon>Bacillati</taxon>
        <taxon>Actinomycetota</taxon>
        <taxon>Actinomycetes</taxon>
        <taxon>Streptosporangiales</taxon>
        <taxon>Thermomonosporaceae</taxon>
        <taxon>Actinomadura</taxon>
    </lineage>
</organism>
<feature type="domain" description="ABC-2 type transporter transmembrane" evidence="6">
    <location>
        <begin position="26"/>
        <end position="217"/>
    </location>
</feature>
<dbReference type="Proteomes" id="UP000305238">
    <property type="component" value="Unassembled WGS sequence"/>
</dbReference>
<keyword evidence="8" id="KW-1185">Reference proteome</keyword>
<comment type="subcellular location">
    <subcellularLocation>
        <location evidence="1">Membrane</location>
        <topology evidence="1">Multi-pass membrane protein</topology>
    </subcellularLocation>
</comment>
<sequence>MSTLRACAGTLRVVWQAVLLQVALSRRNPEHTLILLIAPMQTTTMLALTVTSHRPDAVANAVLAPGLIGLWVAALDYAGRIVPEDRWAGRFAPMVAAPVPLGPVVAGRVAMVVVVGAAAFAESWLVAAVGFGRVVAIADPALFALAVAVTCLATVGTATLLSAVLVVSRARDVLQNSLGYPFYILGGILVPVAALPGWLHPFSRIVFLSWSAELLRDAVRGDADGWIGPVAAILALGAAAMAAGLWLTGRYVDRSRREGMVEFA</sequence>
<proteinExistence type="predicted"/>
<keyword evidence="3 5" id="KW-1133">Transmembrane helix</keyword>
<evidence type="ECO:0000256" key="5">
    <source>
        <dbReference type="SAM" id="Phobius"/>
    </source>
</evidence>
<accession>A0A5S4H7X6</accession>
<dbReference type="OrthoDB" id="9255971at2"/>
<dbReference type="GO" id="GO:0140359">
    <property type="term" value="F:ABC-type transporter activity"/>
    <property type="evidence" value="ECO:0007669"/>
    <property type="project" value="InterPro"/>
</dbReference>
<keyword evidence="4 5" id="KW-0472">Membrane</keyword>
<evidence type="ECO:0000313" key="8">
    <source>
        <dbReference type="Proteomes" id="UP000305238"/>
    </source>
</evidence>
<evidence type="ECO:0000313" key="7">
    <source>
        <dbReference type="EMBL" id="TMR41217.1"/>
    </source>
</evidence>
<dbReference type="AlphaFoldDB" id="A0A5S4H7X6"/>
<gene>
    <name evidence="7" type="ORF">ETD96_06640</name>
</gene>
<protein>
    <submittedName>
        <fullName evidence="7">ABC transporter permease</fullName>
    </submittedName>
</protein>
<comment type="caution">
    <text evidence="7">The sequence shown here is derived from an EMBL/GenBank/DDBJ whole genome shotgun (WGS) entry which is preliminary data.</text>
</comment>
<dbReference type="EMBL" id="VCKZ01000028">
    <property type="protein sequence ID" value="TMR41217.1"/>
    <property type="molecule type" value="Genomic_DNA"/>
</dbReference>
<feature type="transmembrane region" description="Helical" evidence="5">
    <location>
        <begin position="226"/>
        <end position="247"/>
    </location>
</feature>
<dbReference type="Pfam" id="PF01061">
    <property type="entry name" value="ABC2_membrane"/>
    <property type="match status" value="1"/>
</dbReference>
<evidence type="ECO:0000256" key="2">
    <source>
        <dbReference type="ARBA" id="ARBA00022692"/>
    </source>
</evidence>
<evidence type="ECO:0000256" key="4">
    <source>
        <dbReference type="ARBA" id="ARBA00023136"/>
    </source>
</evidence>
<dbReference type="GO" id="GO:0016020">
    <property type="term" value="C:membrane"/>
    <property type="evidence" value="ECO:0007669"/>
    <property type="project" value="UniProtKB-SubCell"/>
</dbReference>
<reference evidence="7 8" key="1">
    <citation type="submission" date="2019-05" db="EMBL/GenBank/DDBJ databases">
        <title>Draft genome sequence of Actinomadura geliboluensis A8036.</title>
        <authorList>
            <person name="Saricaoglu S."/>
            <person name="Isik K."/>
        </authorList>
    </citation>
    <scope>NUCLEOTIDE SEQUENCE [LARGE SCALE GENOMIC DNA]</scope>
    <source>
        <strain evidence="7 8">A8036</strain>
    </source>
</reference>
<evidence type="ECO:0000256" key="3">
    <source>
        <dbReference type="ARBA" id="ARBA00022989"/>
    </source>
</evidence>
<dbReference type="InterPro" id="IPR013525">
    <property type="entry name" value="ABC2_TM"/>
</dbReference>
<keyword evidence="2 5" id="KW-0812">Transmembrane</keyword>